<dbReference type="PATRIC" id="fig|1144316.3.peg.3590"/>
<evidence type="ECO:0000313" key="2">
    <source>
        <dbReference type="Proteomes" id="UP000007509"/>
    </source>
</evidence>
<dbReference type="Proteomes" id="UP000007509">
    <property type="component" value="Unassembled WGS sequence"/>
</dbReference>
<organism evidence="1 2">
    <name type="scientific">Chryseobacterium populi</name>
    <dbReference type="NCBI Taxonomy" id="1144316"/>
    <lineage>
        <taxon>Bacteria</taxon>
        <taxon>Pseudomonadati</taxon>
        <taxon>Bacteroidota</taxon>
        <taxon>Flavobacteriia</taxon>
        <taxon>Flavobacteriales</taxon>
        <taxon>Weeksellaceae</taxon>
        <taxon>Chryseobacterium group</taxon>
        <taxon>Chryseobacterium</taxon>
    </lineage>
</organism>
<keyword evidence="2" id="KW-1185">Reference proteome</keyword>
<accession>J3CC15</accession>
<name>J3CC15_9FLAO</name>
<dbReference type="AlphaFoldDB" id="J3CC15"/>
<gene>
    <name evidence="1" type="ORF">PMI13_03571</name>
</gene>
<sequence>MALSNLNNTHLTAAQVTAAQAAITALENALASITTNLTPEDRRKYGSINEQNKLLVNKVSDYRKSQPTLSATEIDWAEFERDLTSRQNYESYIARLESLVTRLKNAKILHDYDNYQAALTDYAFTVYKAGTASPGFEVKQNELKQFFEKLPKTGNTPPPSAK</sequence>
<reference evidence="1 2" key="1">
    <citation type="journal article" date="2012" name="J. Bacteriol.">
        <title>Twenty-one genome sequences from Pseudomonas species and 19 genome sequences from diverse bacteria isolated from the rhizosphere and endosphere of Populus deltoides.</title>
        <authorList>
            <person name="Brown S.D."/>
            <person name="Utturkar S.M."/>
            <person name="Klingeman D.M."/>
            <person name="Johnson C.M."/>
            <person name="Martin S.L."/>
            <person name="Land M.L."/>
            <person name="Lu T.Y."/>
            <person name="Schadt C.W."/>
            <person name="Doktycz M.J."/>
            <person name="Pelletier D.A."/>
        </authorList>
    </citation>
    <scope>NUCLEOTIDE SEQUENCE [LARGE SCALE GENOMIC DNA]</scope>
    <source>
        <strain evidence="1 2">CF314</strain>
    </source>
</reference>
<dbReference type="OrthoDB" id="5952844at2"/>
<dbReference type="RefSeq" id="WP_007846193.1">
    <property type="nucleotide sequence ID" value="NZ_AKJY01000091.1"/>
</dbReference>
<comment type="caution">
    <text evidence="1">The sequence shown here is derived from an EMBL/GenBank/DDBJ whole genome shotgun (WGS) entry which is preliminary data.</text>
</comment>
<evidence type="ECO:0000313" key="1">
    <source>
        <dbReference type="EMBL" id="EJL68549.1"/>
    </source>
</evidence>
<proteinExistence type="predicted"/>
<dbReference type="EMBL" id="AKJY01000091">
    <property type="protein sequence ID" value="EJL68549.1"/>
    <property type="molecule type" value="Genomic_DNA"/>
</dbReference>
<protein>
    <submittedName>
        <fullName evidence="1">Uncharacterized protein</fullName>
    </submittedName>
</protein>